<dbReference type="EMBL" id="CM039435">
    <property type="protein sequence ID" value="KAI4316184.1"/>
    <property type="molecule type" value="Genomic_DNA"/>
</dbReference>
<evidence type="ECO:0000313" key="1">
    <source>
        <dbReference type="EMBL" id="KAI4316184.1"/>
    </source>
</evidence>
<organism evidence="1 2">
    <name type="scientific">Bauhinia variegata</name>
    <name type="common">Purple orchid tree</name>
    <name type="synonym">Phanera variegata</name>
    <dbReference type="NCBI Taxonomy" id="167791"/>
    <lineage>
        <taxon>Eukaryota</taxon>
        <taxon>Viridiplantae</taxon>
        <taxon>Streptophyta</taxon>
        <taxon>Embryophyta</taxon>
        <taxon>Tracheophyta</taxon>
        <taxon>Spermatophyta</taxon>
        <taxon>Magnoliopsida</taxon>
        <taxon>eudicotyledons</taxon>
        <taxon>Gunneridae</taxon>
        <taxon>Pentapetalae</taxon>
        <taxon>rosids</taxon>
        <taxon>fabids</taxon>
        <taxon>Fabales</taxon>
        <taxon>Fabaceae</taxon>
        <taxon>Cercidoideae</taxon>
        <taxon>Cercideae</taxon>
        <taxon>Bauhiniinae</taxon>
        <taxon>Bauhinia</taxon>
    </lineage>
</organism>
<accession>A0ACB9LWI0</accession>
<reference evidence="1 2" key="1">
    <citation type="journal article" date="2022" name="DNA Res.">
        <title>Chromosomal-level genome assembly of the orchid tree Bauhinia variegata (Leguminosae; Cercidoideae) supports the allotetraploid origin hypothesis of Bauhinia.</title>
        <authorList>
            <person name="Zhong Y."/>
            <person name="Chen Y."/>
            <person name="Zheng D."/>
            <person name="Pang J."/>
            <person name="Liu Y."/>
            <person name="Luo S."/>
            <person name="Meng S."/>
            <person name="Qian L."/>
            <person name="Wei D."/>
            <person name="Dai S."/>
            <person name="Zhou R."/>
        </authorList>
    </citation>
    <scope>NUCLEOTIDE SEQUENCE [LARGE SCALE GENOMIC DNA]</scope>
    <source>
        <strain evidence="1">BV-YZ2020</strain>
    </source>
</reference>
<protein>
    <submittedName>
        <fullName evidence="1">Uncharacterized protein</fullName>
    </submittedName>
</protein>
<comment type="caution">
    <text evidence="1">The sequence shown here is derived from an EMBL/GenBank/DDBJ whole genome shotgun (WGS) entry which is preliminary data.</text>
</comment>
<proteinExistence type="predicted"/>
<keyword evidence="2" id="KW-1185">Reference proteome</keyword>
<gene>
    <name evidence="1" type="ORF">L6164_024188</name>
</gene>
<name>A0ACB9LWI0_BAUVA</name>
<evidence type="ECO:0000313" key="2">
    <source>
        <dbReference type="Proteomes" id="UP000828941"/>
    </source>
</evidence>
<sequence>MKRKDVEELFQDFSSISLSHSPRKSRRLDPDLFMIMDEDLVVSSTHDFPQGLSQEQPGTNSGREHSEDAESLDTVPMSNASEERALVLYDPANTPFLKSPSSPEFSITVKANLIPGLKDYLLWRFTRSECTVEEEKEIKEKKCEASNDCSAVVPWIAFHSPTMYLDKSPATGQQYLQQEEVELMDMDGSYVRNWDDEKPMEIVDKVEAAGESSQWQQQYCMIPNILQRKNTFTPLSW</sequence>
<dbReference type="Proteomes" id="UP000828941">
    <property type="component" value="Chromosome 10"/>
</dbReference>